<reference evidence="1 2" key="1">
    <citation type="submission" date="2024-07" db="EMBL/GenBank/DDBJ databases">
        <title>Novosphingobium kalidii RD2P27.</title>
        <authorList>
            <person name="Sun J.-Q."/>
        </authorList>
    </citation>
    <scope>NUCLEOTIDE SEQUENCE [LARGE SCALE GENOMIC DNA]</scope>
    <source>
        <strain evidence="1 2">RD2P27</strain>
    </source>
</reference>
<dbReference type="SUPFAM" id="SSF53756">
    <property type="entry name" value="UDP-Glycosyltransferase/glycogen phosphorylase"/>
    <property type="match status" value="1"/>
</dbReference>
<dbReference type="RefSeq" id="WP_353983666.1">
    <property type="nucleotide sequence ID" value="NZ_JBEWLY010000013.1"/>
</dbReference>
<comment type="caution">
    <text evidence="1">The sequence shown here is derived from an EMBL/GenBank/DDBJ whole genome shotgun (WGS) entry which is preliminary data.</text>
</comment>
<protein>
    <submittedName>
        <fullName evidence="1">Glucuronosyltransferase</fullName>
    </submittedName>
</protein>
<dbReference type="Proteomes" id="UP001548713">
    <property type="component" value="Unassembled WGS sequence"/>
</dbReference>
<evidence type="ECO:0000313" key="1">
    <source>
        <dbReference type="EMBL" id="MET1755189.1"/>
    </source>
</evidence>
<evidence type="ECO:0000313" key="2">
    <source>
        <dbReference type="Proteomes" id="UP001548713"/>
    </source>
</evidence>
<sequence length="129" mass="14346">MLLRSTLEQFDVLFATTDPDLAAHEGLNNFRVLKDANRDQPLDCLRCVGQAFAMMREVRPDVVISTGALPGLVCLIVGRLLGARTIWLDSMANSETPSMSGRLARRFSTLWLTQWEHLARPGEYAGSLL</sequence>
<proteinExistence type="predicted"/>
<dbReference type="Gene3D" id="3.40.50.2000">
    <property type="entry name" value="Glycogen Phosphorylase B"/>
    <property type="match status" value="1"/>
</dbReference>
<accession>A0ABV2D009</accession>
<gene>
    <name evidence="1" type="ORF">ABVV53_06940</name>
</gene>
<keyword evidence="2" id="KW-1185">Reference proteome</keyword>
<name>A0ABV2D009_9SPHN</name>
<dbReference type="EMBL" id="JBEWLY010000013">
    <property type="protein sequence ID" value="MET1755189.1"/>
    <property type="molecule type" value="Genomic_DNA"/>
</dbReference>
<organism evidence="1 2">
    <name type="scientific">Novosphingobium kalidii</name>
    <dbReference type="NCBI Taxonomy" id="3230299"/>
    <lineage>
        <taxon>Bacteria</taxon>
        <taxon>Pseudomonadati</taxon>
        <taxon>Pseudomonadota</taxon>
        <taxon>Alphaproteobacteria</taxon>
        <taxon>Sphingomonadales</taxon>
        <taxon>Sphingomonadaceae</taxon>
        <taxon>Novosphingobium</taxon>
    </lineage>
</organism>